<feature type="region of interest" description="Disordered" evidence="1">
    <location>
        <begin position="24"/>
        <end position="46"/>
    </location>
</feature>
<dbReference type="eggNOG" id="COG2182">
    <property type="taxonomic scope" value="Bacteria"/>
</dbReference>
<dbReference type="PANTHER" id="PTHR41339">
    <property type="entry name" value="LIPL48"/>
    <property type="match status" value="1"/>
</dbReference>
<feature type="compositionally biased region" description="Low complexity" evidence="1">
    <location>
        <begin position="31"/>
        <end position="43"/>
    </location>
</feature>
<dbReference type="SMART" id="SM00710">
    <property type="entry name" value="PbH1"/>
    <property type="match status" value="6"/>
</dbReference>
<dbReference type="OrthoDB" id="237393at2"/>
<dbReference type="KEGG" id="ttu:TERTU_3464"/>
<evidence type="ECO:0000256" key="1">
    <source>
        <dbReference type="SAM" id="MobiDB-lite"/>
    </source>
</evidence>
<gene>
    <name evidence="3" type="ordered locus">TERTU_3464</name>
</gene>
<dbReference type="PANTHER" id="PTHR41339:SF1">
    <property type="entry name" value="SECRETED PROTEIN"/>
    <property type="match status" value="1"/>
</dbReference>
<sequence>MKTLKLALPLMAASFLLTACGGDDNDKKTPEPTAVPSTTPTPTLSCSDGLPPFVSCVDGSGSEPDVYTISGDITEDFTVDMSSDKEWRMSGTVRVGNGNTTEVTTDAEVAALQAAGVTLTIEPGVHIHALGTAKLIVTRGSKIMADGERDMPITFSSLDEGYDGTGEWAGVVVQGFAPQYGGGDTGACYGTGTTCNIEGEGGTDIGYYGGDIEDDNSGVIRYVRIAEAGQVAGLNNEVNGLTLQGVGYGTTVEYVQIHGNLDDGIEWFGGTVNLKYAVLTNNDDDDIDFDEGYVGNIQHVLIVKDQSTNAVTGDNDPRGIEANSNGAEKYVPQTNAVLANFTIIGSGINNQPGNMQPGMRLRGAVNVEVHNSVVEGFDAGCVEINDEANVNSNVVFSNVIGHCANGFYKVDRPADESDNVLAQVATFDDAYAVVEAQADLGSMSAITAVGNSNFTFDSTDYIGAVAPGTAPAEAWWAGWTIPGSLSEVGVPAEADFVSCADNVCTLSGVIDEDYTLIAGIDWRLSGTVRVGRGNTTQLLLPSDVEELKASGVTLTIDPGVSVKALGSGKLLVTRGNKIMANGTKYAPITFSSLDADYDGEGEWGGVVIQGLAPQYGQGDTGPCYGTGTTCNVTGEGGSEIGVYGGNDPADDSGVFRYVRIAEAGQVAGLNNEVNGLTLQGVGYGTEIEYVQIHGNLDDGIEWFGGTVNVKYAVLTNNDDDDLDFDEGYMGNIQHVLIIKNQTATALAGSNDPRGVEANSSDADYVPQTSAVLANITVIGSDIVNLDGNKQPGMRLRGSVTVDIYNSAVTGFDDGCIRIDQSKVSDTLTVDTPATLVNILTECENGAYKSGTPTAASSNVVELATMTFDDAFAITEAQAKLAAAPTITAMDNGSGFEFDQTDYVGAVAPGTAAADAWWAGWTIDWANN</sequence>
<dbReference type="InterPro" id="IPR006626">
    <property type="entry name" value="PbH1"/>
</dbReference>
<accession>C5BR90</accession>
<evidence type="ECO:0000313" key="3">
    <source>
        <dbReference type="EMBL" id="ACR14676.1"/>
    </source>
</evidence>
<name>C5BR90_TERTT</name>
<dbReference type="RefSeq" id="WP_015820790.1">
    <property type="nucleotide sequence ID" value="NC_012997.1"/>
</dbReference>
<reference evidence="3 4" key="1">
    <citation type="journal article" date="2009" name="PLoS ONE">
        <title>The complete genome of Teredinibacter turnerae T7901: an intracellular endosymbiont of marine wood-boring bivalves (shipworms).</title>
        <authorList>
            <person name="Yang J.C."/>
            <person name="Madupu R."/>
            <person name="Durkin A.S."/>
            <person name="Ekborg N.A."/>
            <person name="Pedamallu C.S."/>
            <person name="Hostetler J.B."/>
            <person name="Radune D."/>
            <person name="Toms B.S."/>
            <person name="Henrissat B."/>
            <person name="Coutinho P.M."/>
            <person name="Schwarz S."/>
            <person name="Field L."/>
            <person name="Trindade-Silva A.E."/>
            <person name="Soares C.A.G."/>
            <person name="Elshahawi S."/>
            <person name="Hanora A."/>
            <person name="Schmidt E.W."/>
            <person name="Haygood M.G."/>
            <person name="Posfai J."/>
            <person name="Benner J."/>
            <person name="Madinger C."/>
            <person name="Nove J."/>
            <person name="Anton B."/>
            <person name="Chaudhary K."/>
            <person name="Foster J."/>
            <person name="Holman A."/>
            <person name="Kumar S."/>
            <person name="Lessard P.A."/>
            <person name="Luyten Y.A."/>
            <person name="Slatko B."/>
            <person name="Wood N."/>
            <person name="Wu B."/>
            <person name="Teplitski M."/>
            <person name="Mougous J.D."/>
            <person name="Ward N."/>
            <person name="Eisen J.A."/>
            <person name="Badger J.H."/>
            <person name="Distel D.L."/>
        </authorList>
    </citation>
    <scope>NUCLEOTIDE SEQUENCE [LARGE SCALE GENOMIC DNA]</scope>
    <source>
        <strain evidence="4">ATCC 39867 / T7901</strain>
    </source>
</reference>
<keyword evidence="3" id="KW-0449">Lipoprotein</keyword>
<proteinExistence type="predicted"/>
<protein>
    <submittedName>
        <fullName evidence="3">Lipoprotein</fullName>
    </submittedName>
</protein>
<dbReference type="HOGENOM" id="CLU_005659_0_0_6"/>
<evidence type="ECO:0000313" key="4">
    <source>
        <dbReference type="Proteomes" id="UP000009080"/>
    </source>
</evidence>
<organism evidence="3 4">
    <name type="scientific">Teredinibacter turnerae (strain ATCC 39867 / T7901)</name>
    <dbReference type="NCBI Taxonomy" id="377629"/>
    <lineage>
        <taxon>Bacteria</taxon>
        <taxon>Pseudomonadati</taxon>
        <taxon>Pseudomonadota</taxon>
        <taxon>Gammaproteobacteria</taxon>
        <taxon>Cellvibrionales</taxon>
        <taxon>Cellvibrionaceae</taxon>
        <taxon>Teredinibacter</taxon>
    </lineage>
</organism>
<dbReference type="Proteomes" id="UP000009080">
    <property type="component" value="Chromosome"/>
</dbReference>
<dbReference type="PROSITE" id="PS51257">
    <property type="entry name" value="PROKAR_LIPOPROTEIN"/>
    <property type="match status" value="1"/>
</dbReference>
<dbReference type="AlphaFoldDB" id="C5BR90"/>
<dbReference type="EMBL" id="CP001614">
    <property type="protein sequence ID" value="ACR14676.1"/>
    <property type="molecule type" value="Genomic_DNA"/>
</dbReference>
<feature type="chain" id="PRO_5002948855" evidence="2">
    <location>
        <begin position="22"/>
        <end position="927"/>
    </location>
</feature>
<keyword evidence="4" id="KW-1185">Reference proteome</keyword>
<dbReference type="STRING" id="377629.TERTU_3464"/>
<feature type="signal peptide" evidence="2">
    <location>
        <begin position="1"/>
        <end position="21"/>
    </location>
</feature>
<evidence type="ECO:0000256" key="2">
    <source>
        <dbReference type="SAM" id="SignalP"/>
    </source>
</evidence>
<keyword evidence="2" id="KW-0732">Signal</keyword>